<evidence type="ECO:0000313" key="3">
    <source>
        <dbReference type="Proteomes" id="UP001196413"/>
    </source>
</evidence>
<feature type="signal peptide" evidence="1">
    <location>
        <begin position="1"/>
        <end position="22"/>
    </location>
</feature>
<sequence>MKRPPTDLLIILLPAIISAVLGCGVMPAGQTSTRTFTFTGFTTLPASMAYTDMPTVSSQVSGIATSKGGAQAFVSRLVMQTVFDVLERQGRSALLPDFVVSSILNQLEIKITYEPLLCQRVVFDITKEIGEPSILKIYQKIPQKILTNIKDEL</sequence>
<feature type="chain" id="PRO_5042229627" description="Lipoprotein" evidence="1">
    <location>
        <begin position="23"/>
        <end position="153"/>
    </location>
</feature>
<evidence type="ECO:0000256" key="1">
    <source>
        <dbReference type="SAM" id="SignalP"/>
    </source>
</evidence>
<gene>
    <name evidence="2" type="ORF">KIN20_005926</name>
</gene>
<dbReference type="Proteomes" id="UP001196413">
    <property type="component" value="Unassembled WGS sequence"/>
</dbReference>
<proteinExistence type="predicted"/>
<dbReference type="EMBL" id="JAHQIW010000811">
    <property type="protein sequence ID" value="KAJ1350193.1"/>
    <property type="molecule type" value="Genomic_DNA"/>
</dbReference>
<reference evidence="2" key="1">
    <citation type="submission" date="2021-06" db="EMBL/GenBank/DDBJ databases">
        <title>Parelaphostrongylus tenuis whole genome reference sequence.</title>
        <authorList>
            <person name="Garwood T.J."/>
            <person name="Larsen P.A."/>
            <person name="Fountain-Jones N.M."/>
            <person name="Garbe J.R."/>
            <person name="Macchietto M.G."/>
            <person name="Kania S.A."/>
            <person name="Gerhold R.W."/>
            <person name="Richards J.E."/>
            <person name="Wolf T.M."/>
        </authorList>
    </citation>
    <scope>NUCLEOTIDE SEQUENCE</scope>
    <source>
        <strain evidence="2">MNPRO001-30</strain>
        <tissue evidence="2">Meninges</tissue>
    </source>
</reference>
<accession>A0AAD5M598</accession>
<evidence type="ECO:0000313" key="2">
    <source>
        <dbReference type="EMBL" id="KAJ1350193.1"/>
    </source>
</evidence>
<keyword evidence="3" id="KW-1185">Reference proteome</keyword>
<dbReference type="PROSITE" id="PS51257">
    <property type="entry name" value="PROKAR_LIPOPROTEIN"/>
    <property type="match status" value="1"/>
</dbReference>
<comment type="caution">
    <text evidence="2">The sequence shown here is derived from an EMBL/GenBank/DDBJ whole genome shotgun (WGS) entry which is preliminary data.</text>
</comment>
<evidence type="ECO:0008006" key="4">
    <source>
        <dbReference type="Google" id="ProtNLM"/>
    </source>
</evidence>
<dbReference type="AlphaFoldDB" id="A0AAD5M598"/>
<organism evidence="2 3">
    <name type="scientific">Parelaphostrongylus tenuis</name>
    <name type="common">Meningeal worm</name>
    <dbReference type="NCBI Taxonomy" id="148309"/>
    <lineage>
        <taxon>Eukaryota</taxon>
        <taxon>Metazoa</taxon>
        <taxon>Ecdysozoa</taxon>
        <taxon>Nematoda</taxon>
        <taxon>Chromadorea</taxon>
        <taxon>Rhabditida</taxon>
        <taxon>Rhabditina</taxon>
        <taxon>Rhabditomorpha</taxon>
        <taxon>Strongyloidea</taxon>
        <taxon>Metastrongylidae</taxon>
        <taxon>Parelaphostrongylus</taxon>
    </lineage>
</organism>
<keyword evidence="1" id="KW-0732">Signal</keyword>
<name>A0AAD5M598_PARTN</name>
<protein>
    <recommendedName>
        <fullName evidence="4">Lipoprotein</fullName>
    </recommendedName>
</protein>